<dbReference type="InterPro" id="IPR000352">
    <property type="entry name" value="Pep_chain_release_fac_I"/>
</dbReference>
<comment type="similarity">
    <text evidence="1">Belongs to the prokaryotic/mitochondrial release factor family.</text>
</comment>
<evidence type="ECO:0000259" key="3">
    <source>
        <dbReference type="Pfam" id="PF00472"/>
    </source>
</evidence>
<feature type="domain" description="Prokaryotic-type class I peptide chain release factors" evidence="3">
    <location>
        <begin position="96"/>
        <end position="164"/>
    </location>
</feature>
<protein>
    <recommendedName>
        <fullName evidence="3">Prokaryotic-type class I peptide chain release factors domain-containing protein</fullName>
    </recommendedName>
</protein>
<evidence type="ECO:0000256" key="1">
    <source>
        <dbReference type="ARBA" id="ARBA00010835"/>
    </source>
</evidence>
<dbReference type="InterPro" id="IPR045853">
    <property type="entry name" value="Pep_chain_release_fac_I_sf"/>
</dbReference>
<dbReference type="SUPFAM" id="SSF75620">
    <property type="entry name" value="Release factor"/>
    <property type="match status" value="1"/>
</dbReference>
<dbReference type="PANTHER" id="PTHR43804">
    <property type="entry name" value="LD18447P"/>
    <property type="match status" value="1"/>
</dbReference>
<evidence type="ECO:0000313" key="4">
    <source>
        <dbReference type="EMBL" id="CAA6827127.1"/>
    </source>
</evidence>
<dbReference type="PANTHER" id="PTHR43804:SF7">
    <property type="entry name" value="LD18447P"/>
    <property type="match status" value="1"/>
</dbReference>
<organism evidence="4">
    <name type="scientific">uncultured Sulfurovum sp</name>
    <dbReference type="NCBI Taxonomy" id="269237"/>
    <lineage>
        <taxon>Bacteria</taxon>
        <taxon>Pseudomonadati</taxon>
        <taxon>Campylobacterota</taxon>
        <taxon>Epsilonproteobacteria</taxon>
        <taxon>Campylobacterales</taxon>
        <taxon>Sulfurovaceae</taxon>
        <taxon>Sulfurovum</taxon>
        <taxon>environmental samples</taxon>
    </lineage>
</organism>
<gene>
    <name evidence="4" type="ORF">HELGO_WM8805</name>
</gene>
<dbReference type="InterPro" id="IPR050057">
    <property type="entry name" value="Prokaryotic/Mito_RF"/>
</dbReference>
<proteinExistence type="inferred from homology"/>
<dbReference type="Pfam" id="PF00472">
    <property type="entry name" value="RF-1"/>
    <property type="match status" value="1"/>
</dbReference>
<evidence type="ECO:0000256" key="2">
    <source>
        <dbReference type="ARBA" id="ARBA00022481"/>
    </source>
</evidence>
<accession>A0A6S6UA27</accession>
<reference evidence="4" key="1">
    <citation type="submission" date="2020-01" db="EMBL/GenBank/DDBJ databases">
        <authorList>
            <person name="Meier V. D."/>
            <person name="Meier V D."/>
        </authorList>
    </citation>
    <scope>NUCLEOTIDE SEQUENCE</scope>
    <source>
        <strain evidence="4">HLG_WM_MAG_05</strain>
    </source>
</reference>
<name>A0A6S6UA27_9BACT</name>
<dbReference type="GO" id="GO:0003747">
    <property type="term" value="F:translation release factor activity"/>
    <property type="evidence" value="ECO:0007669"/>
    <property type="project" value="InterPro"/>
</dbReference>
<dbReference type="EMBL" id="CACVAU010000090">
    <property type="protein sequence ID" value="CAA6827127.1"/>
    <property type="molecule type" value="Genomic_DNA"/>
</dbReference>
<dbReference type="Gene3D" id="3.30.160.20">
    <property type="match status" value="1"/>
</dbReference>
<sequence length="202" mass="23721">MLVHISSGNGVDEVCRGIWHFKQYLEKNYEFELIQEQEAKCKNGIKSLLIQSNDKAFTSIEGTILWRAKSPFRSKHKRKNWYFSLKCYEEQYSQIVDENMIVYQSMKSPKNGGQHVNTTCSGVRAIYPPLAVVALAYDERSQHRNKALVRVRLLQKIEFMKHKSLESIIQNRWKVGKFVERGDAVMVFEGEKFRELKHENNF</sequence>
<keyword evidence="2" id="KW-0488">Methylation</keyword>
<dbReference type="AlphaFoldDB" id="A0A6S6UA27"/>